<dbReference type="Pfam" id="PF11396">
    <property type="entry name" value="PepSY_like"/>
    <property type="match status" value="1"/>
</dbReference>
<reference evidence="3 4" key="1">
    <citation type="submission" date="2016-10" db="EMBL/GenBank/DDBJ databases">
        <authorList>
            <person name="de Groot N.N."/>
        </authorList>
    </citation>
    <scope>NUCLEOTIDE SEQUENCE [LARGE SCALE GENOMIC DNA]</scope>
    <source>
        <strain evidence="3 4">DSM 17794</strain>
    </source>
</reference>
<dbReference type="SUPFAM" id="SSF160574">
    <property type="entry name" value="BT0923-like"/>
    <property type="match status" value="1"/>
</dbReference>
<protein>
    <submittedName>
        <fullName evidence="3">Putative beta-lactamase-inhibitor-like, PepSY-like</fullName>
    </submittedName>
</protein>
<dbReference type="EMBL" id="FOVL01000022">
    <property type="protein sequence ID" value="SFN87770.1"/>
    <property type="molecule type" value="Genomic_DNA"/>
</dbReference>
<feature type="domain" description="Putative beta-lactamase-inhibitor-like PepSY-like" evidence="2">
    <location>
        <begin position="87"/>
        <end position="165"/>
    </location>
</feature>
<dbReference type="Proteomes" id="UP000199153">
    <property type="component" value="Unassembled WGS sequence"/>
</dbReference>
<organism evidence="3 4">
    <name type="scientific">Salegentibacter flavus</name>
    <dbReference type="NCBI Taxonomy" id="287099"/>
    <lineage>
        <taxon>Bacteria</taxon>
        <taxon>Pseudomonadati</taxon>
        <taxon>Bacteroidota</taxon>
        <taxon>Flavobacteriia</taxon>
        <taxon>Flavobacteriales</taxon>
        <taxon>Flavobacteriaceae</taxon>
        <taxon>Salegentibacter</taxon>
    </lineage>
</organism>
<dbReference type="AlphaFoldDB" id="A0A1I5CL78"/>
<dbReference type="InterPro" id="IPR021533">
    <property type="entry name" value="PepSY-like"/>
</dbReference>
<gene>
    <name evidence="3" type="ORF">SAMN05660413_02910</name>
</gene>
<dbReference type="Gene3D" id="3.10.450.360">
    <property type="match status" value="1"/>
</dbReference>
<accession>A0A1I5CL78</accession>
<name>A0A1I5CL78_9FLAO</name>
<evidence type="ECO:0000259" key="2">
    <source>
        <dbReference type="Pfam" id="PF11396"/>
    </source>
</evidence>
<feature type="chain" id="PRO_5011567248" evidence="1">
    <location>
        <begin position="20"/>
        <end position="165"/>
    </location>
</feature>
<evidence type="ECO:0000256" key="1">
    <source>
        <dbReference type="SAM" id="SignalP"/>
    </source>
</evidence>
<dbReference type="STRING" id="287099.SAMN05660413_02910"/>
<keyword evidence="1" id="KW-0732">Signal</keyword>
<keyword evidence="4" id="KW-1185">Reference proteome</keyword>
<feature type="signal peptide" evidence="1">
    <location>
        <begin position="1"/>
        <end position="19"/>
    </location>
</feature>
<dbReference type="RefSeq" id="WP_093410955.1">
    <property type="nucleotide sequence ID" value="NZ_FOVL01000022.1"/>
</dbReference>
<evidence type="ECO:0000313" key="3">
    <source>
        <dbReference type="EMBL" id="SFN87770.1"/>
    </source>
</evidence>
<dbReference type="OrthoDB" id="668160at2"/>
<evidence type="ECO:0000313" key="4">
    <source>
        <dbReference type="Proteomes" id="UP000199153"/>
    </source>
</evidence>
<sequence>MKKLLITLFVLGFTFQSFAQITELPEIELVAVNYKYLDAAGDEEAAIPVKQLQQQVAQYDIRNADFYADEYDFYTVNFFIPEGKILASYDKDGNLLRTAEKFKDVALPQAVRDAIAKRFPNWNIAEDVYRVNYHESGNVKKRYKVLLENGDKRMRIKTDEKGNFL</sequence>
<proteinExistence type="predicted"/>